<feature type="transmembrane region" description="Helical" evidence="1">
    <location>
        <begin position="21"/>
        <end position="41"/>
    </location>
</feature>
<evidence type="ECO:0000313" key="2">
    <source>
        <dbReference type="EMBL" id="KAF2669700.1"/>
    </source>
</evidence>
<organism evidence="2 3">
    <name type="scientific">Microthyrium microscopicum</name>
    <dbReference type="NCBI Taxonomy" id="703497"/>
    <lineage>
        <taxon>Eukaryota</taxon>
        <taxon>Fungi</taxon>
        <taxon>Dikarya</taxon>
        <taxon>Ascomycota</taxon>
        <taxon>Pezizomycotina</taxon>
        <taxon>Dothideomycetes</taxon>
        <taxon>Dothideomycetes incertae sedis</taxon>
        <taxon>Microthyriales</taxon>
        <taxon>Microthyriaceae</taxon>
        <taxon>Microthyrium</taxon>
    </lineage>
</organism>
<keyword evidence="3" id="KW-1185">Reference proteome</keyword>
<dbReference type="Proteomes" id="UP000799302">
    <property type="component" value="Unassembled WGS sequence"/>
</dbReference>
<keyword evidence="1" id="KW-0812">Transmembrane</keyword>
<dbReference type="EMBL" id="MU004235">
    <property type="protein sequence ID" value="KAF2669700.1"/>
    <property type="molecule type" value="Genomic_DNA"/>
</dbReference>
<gene>
    <name evidence="2" type="ORF">BT63DRAFT_267282</name>
</gene>
<keyword evidence="1" id="KW-0472">Membrane</keyword>
<name>A0A6A6UCV4_9PEZI</name>
<dbReference type="AlphaFoldDB" id="A0A6A6UCV4"/>
<proteinExistence type="predicted"/>
<evidence type="ECO:0000256" key="1">
    <source>
        <dbReference type="SAM" id="Phobius"/>
    </source>
</evidence>
<sequence length="91" mass="10418">MDSRLRLSEFFSSLERSFRKAMYSVLLPRALVAGNLFWLLTRSLNRGILLARFLPAVLILTLQLILRCGPAALRKPTCIGAWLGRRKSWKT</sequence>
<keyword evidence="1" id="KW-1133">Transmembrane helix</keyword>
<feature type="transmembrane region" description="Helical" evidence="1">
    <location>
        <begin position="47"/>
        <end position="66"/>
    </location>
</feature>
<reference evidence="2" key="1">
    <citation type="journal article" date="2020" name="Stud. Mycol.">
        <title>101 Dothideomycetes genomes: a test case for predicting lifestyles and emergence of pathogens.</title>
        <authorList>
            <person name="Haridas S."/>
            <person name="Albert R."/>
            <person name="Binder M."/>
            <person name="Bloem J."/>
            <person name="Labutti K."/>
            <person name="Salamov A."/>
            <person name="Andreopoulos B."/>
            <person name="Baker S."/>
            <person name="Barry K."/>
            <person name="Bills G."/>
            <person name="Bluhm B."/>
            <person name="Cannon C."/>
            <person name="Castanera R."/>
            <person name="Culley D."/>
            <person name="Daum C."/>
            <person name="Ezra D."/>
            <person name="Gonzalez J."/>
            <person name="Henrissat B."/>
            <person name="Kuo A."/>
            <person name="Liang C."/>
            <person name="Lipzen A."/>
            <person name="Lutzoni F."/>
            <person name="Magnuson J."/>
            <person name="Mondo S."/>
            <person name="Nolan M."/>
            <person name="Ohm R."/>
            <person name="Pangilinan J."/>
            <person name="Park H.-J."/>
            <person name="Ramirez L."/>
            <person name="Alfaro M."/>
            <person name="Sun H."/>
            <person name="Tritt A."/>
            <person name="Yoshinaga Y."/>
            <person name="Zwiers L.-H."/>
            <person name="Turgeon B."/>
            <person name="Goodwin S."/>
            <person name="Spatafora J."/>
            <person name="Crous P."/>
            <person name="Grigoriev I."/>
        </authorList>
    </citation>
    <scope>NUCLEOTIDE SEQUENCE</scope>
    <source>
        <strain evidence="2">CBS 115976</strain>
    </source>
</reference>
<evidence type="ECO:0000313" key="3">
    <source>
        <dbReference type="Proteomes" id="UP000799302"/>
    </source>
</evidence>
<accession>A0A6A6UCV4</accession>
<protein>
    <submittedName>
        <fullName evidence="2">Uncharacterized protein</fullName>
    </submittedName>
</protein>